<feature type="region of interest" description="Disordered" evidence="1">
    <location>
        <begin position="1"/>
        <end position="162"/>
    </location>
</feature>
<protein>
    <recommendedName>
        <fullName evidence="2">CxC2-like cysteine cluster KDZ transposase-associated domain-containing protein</fullName>
    </recommendedName>
</protein>
<feature type="region of interest" description="Disordered" evidence="1">
    <location>
        <begin position="1059"/>
        <end position="1087"/>
    </location>
</feature>
<sequence>MSKRSRQKQRSLTQYSADDFSASSESDDELPRDPKRSKSGLHNAYVSSLSSDRRRIISKPISLAEPTPVKRAQQAITEGIASMSMQVDVRSGQGSDGSSTSSEASTSNSEGDDESNGSRESDGERDSDGDSSGQESNRPWVGIGGNSPEPAQPTERSGRPHKQRYAEDWMRLRQEYLTMLMIGEGTWNGLYFERVSLTSLGLVVQLGHLSNSQCPAPNTRAPQNFTVLHTNGFHRVRVYYCECGQAGELSDMRQQLLTHRWYPATTRLPQTCFTFRLLEHFHMMTLVGKITSYDYYRGLEKLTNNVGDFSFKNRYDSFRRAAREWQHLKALKRGGRGNDSARTIQETKTGELAVLCPACPRPEVNLPGNWISTEPEKSFIYTLFLAVDACFRLKRKMVSSEAADPGLGTGWSYMVPDEPYRRYLLSTTNESEMSTCSGLAALDHANSRNSRGTYATSGVGLGCCARHEFIQPTGVGDLQKGECRRFVERLSNIPEENRLEEIPEFLFVIPKLHVYGHTTRCQLYYSLNYAVGVGRTDGEGVERNWAGQGPIATSTTEMGPGSRHDTLDDHWGYWNWEKLVGLGTLLLRRLKLALEWRGQHEASYRAYVVNQPSNIPEWMHMVEEFEKDSWKPNPYELPKSGLNMQDVRLQLVQEELAQTPLIATSEEAEAATAKGPVAFMLLALEVEERQRQLRQDVKWHKKGSSARQAGNIVDQRLQLRRLISRFEAQQVHFMPIISSVRIDMASQSKEVAEVEVEDVPIYLPSSLTVEQRAACPAADFGNMELRLRNAQCSESLDELRNQLLIKSRLRTYKSSQARHQKDLRQSSHLLQLNEEKISLHAKRYQDAWDSIQRLQGDNVPWRRLEKTDIRCMEDPEDQAVGVARKKLGKRSKQTGQLRAKEISSGPSQPHDGENSESTEESGPDDTPAKVEKRWRKKRDEMVRQTGEGFREVSWIWWAADGGGFVSDESLYNGLRVEWAKLYARLRRWKEEVHLVEEEMRRVLVSLEWNAKRWDRRAQDMGFTGIHAEGVSSYAHRQAALFHRLKGSFARLWKQDGDHNLEREDEQGDKEEAANIEDGYTSEYVTDS</sequence>
<feature type="compositionally biased region" description="Acidic residues" evidence="1">
    <location>
        <begin position="914"/>
        <end position="923"/>
    </location>
</feature>
<feature type="domain" description="CxC2-like cysteine cluster KDZ transposase-associated" evidence="2">
    <location>
        <begin position="197"/>
        <end position="307"/>
    </location>
</feature>
<gene>
    <name evidence="3" type="ORF">VNI00_016115</name>
</gene>
<name>A0AAW0BHS0_9AGAR</name>
<feature type="region of interest" description="Disordered" evidence="1">
    <location>
        <begin position="542"/>
        <end position="562"/>
    </location>
</feature>
<keyword evidence="4" id="KW-1185">Reference proteome</keyword>
<feature type="region of interest" description="Disordered" evidence="1">
    <location>
        <begin position="880"/>
        <end position="937"/>
    </location>
</feature>
<dbReference type="AlphaFoldDB" id="A0AAW0BHS0"/>
<dbReference type="InterPro" id="IPR041457">
    <property type="entry name" value="CxC2_KDZ-assoc"/>
</dbReference>
<feature type="compositionally biased region" description="Low complexity" evidence="1">
    <location>
        <begin position="91"/>
        <end position="109"/>
    </location>
</feature>
<dbReference type="PANTHER" id="PTHR33096:SF1">
    <property type="entry name" value="CXC1-LIKE CYSTEINE CLUSTER ASSOCIATED WITH KDZ TRANSPOSASES DOMAIN-CONTAINING PROTEIN"/>
    <property type="match status" value="1"/>
</dbReference>
<dbReference type="PANTHER" id="PTHR33096">
    <property type="entry name" value="CXC2 DOMAIN-CONTAINING PROTEIN"/>
    <property type="match status" value="1"/>
</dbReference>
<dbReference type="Pfam" id="PF18758">
    <property type="entry name" value="KDZ"/>
    <property type="match status" value="2"/>
</dbReference>
<evidence type="ECO:0000313" key="3">
    <source>
        <dbReference type="EMBL" id="KAK7025333.1"/>
    </source>
</evidence>
<dbReference type="Proteomes" id="UP001383192">
    <property type="component" value="Unassembled WGS sequence"/>
</dbReference>
<feature type="compositionally biased region" description="Basic and acidic residues" evidence="1">
    <location>
        <begin position="926"/>
        <end position="937"/>
    </location>
</feature>
<dbReference type="Pfam" id="PF18803">
    <property type="entry name" value="CxC2"/>
    <property type="match status" value="1"/>
</dbReference>
<evidence type="ECO:0000313" key="4">
    <source>
        <dbReference type="Proteomes" id="UP001383192"/>
    </source>
</evidence>
<dbReference type="EMBL" id="JAYKXP010000117">
    <property type="protein sequence ID" value="KAK7025333.1"/>
    <property type="molecule type" value="Genomic_DNA"/>
</dbReference>
<evidence type="ECO:0000256" key="1">
    <source>
        <dbReference type="SAM" id="MobiDB-lite"/>
    </source>
</evidence>
<proteinExistence type="predicted"/>
<organism evidence="3 4">
    <name type="scientific">Paramarasmius palmivorus</name>
    <dbReference type="NCBI Taxonomy" id="297713"/>
    <lineage>
        <taxon>Eukaryota</taxon>
        <taxon>Fungi</taxon>
        <taxon>Dikarya</taxon>
        <taxon>Basidiomycota</taxon>
        <taxon>Agaricomycotina</taxon>
        <taxon>Agaricomycetes</taxon>
        <taxon>Agaricomycetidae</taxon>
        <taxon>Agaricales</taxon>
        <taxon>Marasmiineae</taxon>
        <taxon>Marasmiaceae</taxon>
        <taxon>Paramarasmius</taxon>
    </lineage>
</organism>
<feature type="compositionally biased region" description="Basic residues" evidence="1">
    <location>
        <begin position="883"/>
        <end position="892"/>
    </location>
</feature>
<evidence type="ECO:0000259" key="2">
    <source>
        <dbReference type="Pfam" id="PF18803"/>
    </source>
</evidence>
<accession>A0AAW0BHS0</accession>
<comment type="caution">
    <text evidence="3">The sequence shown here is derived from an EMBL/GenBank/DDBJ whole genome shotgun (WGS) entry which is preliminary data.</text>
</comment>
<feature type="compositionally biased region" description="Basic and acidic residues" evidence="1">
    <location>
        <begin position="116"/>
        <end position="128"/>
    </location>
</feature>
<dbReference type="InterPro" id="IPR040521">
    <property type="entry name" value="KDZ"/>
</dbReference>
<reference evidence="3 4" key="1">
    <citation type="submission" date="2024-01" db="EMBL/GenBank/DDBJ databases">
        <title>A draft genome for a cacao thread blight-causing isolate of Paramarasmius palmivorus.</title>
        <authorList>
            <person name="Baruah I.K."/>
            <person name="Bukari Y."/>
            <person name="Amoako-Attah I."/>
            <person name="Meinhardt L.W."/>
            <person name="Bailey B.A."/>
            <person name="Cohen S.P."/>
        </authorList>
    </citation>
    <scope>NUCLEOTIDE SEQUENCE [LARGE SCALE GENOMIC DNA]</scope>
    <source>
        <strain evidence="3 4">GH-12</strain>
    </source>
</reference>